<dbReference type="AlphaFoldDB" id="A0A9W7F870"/>
<sequence length="232" mass="25539">MLKSLLLLLLALLPNALSYTNVLGTELESCSQPGMARTGFMRDGHCTETNDDRGSHHICIDLSSTSGGNFCSVTGQPNWCESSMGCHEDYSEQCEVEHWCVCQWAFASYIQNAGGCEYIQDIVCEATNMFALTAYEANAPNYEHIRKALECLRSRCDIPTTESVEAHTAVHDNEMQELNSEEVNNVPVIVGGMVLCVVGGLAFGFFAGKKMAKRKAIRVKDNLKVEGENRVI</sequence>
<reference evidence="4" key="1">
    <citation type="journal article" date="2023" name="Commun. Biol.">
        <title>Genome analysis of Parmales, the sister group of diatoms, reveals the evolutionary specialization of diatoms from phago-mixotrophs to photoautotrophs.</title>
        <authorList>
            <person name="Ban H."/>
            <person name="Sato S."/>
            <person name="Yoshikawa S."/>
            <person name="Yamada K."/>
            <person name="Nakamura Y."/>
            <person name="Ichinomiya M."/>
            <person name="Sato N."/>
            <person name="Blanc-Mathieu R."/>
            <person name="Endo H."/>
            <person name="Kuwata A."/>
            <person name="Ogata H."/>
        </authorList>
    </citation>
    <scope>NUCLEOTIDE SEQUENCE [LARGE SCALE GENOMIC DNA]</scope>
    <source>
        <strain evidence="4">NIES 3700</strain>
    </source>
</reference>
<name>A0A9W7F870_9STRA</name>
<dbReference type="Proteomes" id="UP001165122">
    <property type="component" value="Unassembled WGS sequence"/>
</dbReference>
<dbReference type="Gene3D" id="3.30.56.110">
    <property type="entry name" value="Protein of unknown function DUF2237"/>
    <property type="match status" value="1"/>
</dbReference>
<comment type="caution">
    <text evidence="3">The sequence shown here is derived from an EMBL/GenBank/DDBJ whole genome shotgun (WGS) entry which is preliminary data.</text>
</comment>
<feature type="chain" id="PRO_5040937864" evidence="2">
    <location>
        <begin position="19"/>
        <end position="232"/>
    </location>
</feature>
<evidence type="ECO:0000313" key="3">
    <source>
        <dbReference type="EMBL" id="GMI04838.1"/>
    </source>
</evidence>
<keyword evidence="1" id="KW-0472">Membrane</keyword>
<evidence type="ECO:0000256" key="2">
    <source>
        <dbReference type="SAM" id="SignalP"/>
    </source>
</evidence>
<keyword evidence="2" id="KW-0732">Signal</keyword>
<dbReference type="InterPro" id="IPR018714">
    <property type="entry name" value="DUF2237"/>
</dbReference>
<organism evidence="3 4">
    <name type="scientific">Triparma laevis f. longispina</name>
    <dbReference type="NCBI Taxonomy" id="1714387"/>
    <lineage>
        <taxon>Eukaryota</taxon>
        <taxon>Sar</taxon>
        <taxon>Stramenopiles</taxon>
        <taxon>Ochrophyta</taxon>
        <taxon>Bolidophyceae</taxon>
        <taxon>Parmales</taxon>
        <taxon>Triparmaceae</taxon>
        <taxon>Triparma</taxon>
    </lineage>
</organism>
<accession>A0A9W7F870</accession>
<keyword evidence="1" id="KW-0812">Transmembrane</keyword>
<feature type="transmembrane region" description="Helical" evidence="1">
    <location>
        <begin position="186"/>
        <end position="208"/>
    </location>
</feature>
<dbReference type="Pfam" id="PF09996">
    <property type="entry name" value="DUF2237"/>
    <property type="match status" value="1"/>
</dbReference>
<gene>
    <name evidence="3" type="ORF">TrLO_g15110</name>
</gene>
<evidence type="ECO:0000313" key="4">
    <source>
        <dbReference type="Proteomes" id="UP001165122"/>
    </source>
</evidence>
<feature type="signal peptide" evidence="2">
    <location>
        <begin position="1"/>
        <end position="18"/>
    </location>
</feature>
<keyword evidence="1" id="KW-1133">Transmembrane helix</keyword>
<dbReference type="EMBL" id="BRXW01000079">
    <property type="protein sequence ID" value="GMI04838.1"/>
    <property type="molecule type" value="Genomic_DNA"/>
</dbReference>
<proteinExistence type="predicted"/>
<keyword evidence="4" id="KW-1185">Reference proteome</keyword>
<dbReference type="OrthoDB" id="10260965at2759"/>
<protein>
    <submittedName>
        <fullName evidence="3">Uncharacterized protein</fullName>
    </submittedName>
</protein>
<evidence type="ECO:0000256" key="1">
    <source>
        <dbReference type="SAM" id="Phobius"/>
    </source>
</evidence>